<dbReference type="RefSeq" id="WP_079413929.1">
    <property type="nucleotide sequence ID" value="NZ_MBTG01000014.1"/>
</dbReference>
<dbReference type="SMART" id="SM00304">
    <property type="entry name" value="HAMP"/>
    <property type="match status" value="1"/>
</dbReference>
<dbReference type="Pfam" id="PF00672">
    <property type="entry name" value="HAMP"/>
    <property type="match status" value="1"/>
</dbReference>
<dbReference type="Pfam" id="PF06580">
    <property type="entry name" value="His_kinase"/>
    <property type="match status" value="1"/>
</dbReference>
<evidence type="ECO:0000256" key="6">
    <source>
        <dbReference type="ARBA" id="ARBA00023136"/>
    </source>
</evidence>
<dbReference type="SUPFAM" id="SSF158472">
    <property type="entry name" value="HAMP domain-like"/>
    <property type="match status" value="1"/>
</dbReference>
<dbReference type="PANTHER" id="PTHR34220">
    <property type="entry name" value="SENSOR HISTIDINE KINASE YPDA"/>
    <property type="match status" value="1"/>
</dbReference>
<feature type="transmembrane region" description="Helical" evidence="7">
    <location>
        <begin position="20"/>
        <end position="43"/>
    </location>
</feature>
<accession>A0A1V4HIS9</accession>
<keyword evidence="5" id="KW-0418">Kinase</keyword>
<evidence type="ECO:0000313" key="10">
    <source>
        <dbReference type="Proteomes" id="UP000190626"/>
    </source>
</evidence>
<feature type="domain" description="HAMP" evidence="8">
    <location>
        <begin position="313"/>
        <end position="366"/>
    </location>
</feature>
<dbReference type="EMBL" id="MBTG01000014">
    <property type="protein sequence ID" value="OPH56940.1"/>
    <property type="molecule type" value="Genomic_DNA"/>
</dbReference>
<evidence type="ECO:0000259" key="8">
    <source>
        <dbReference type="PROSITE" id="PS50885"/>
    </source>
</evidence>
<comment type="subcellular location">
    <subcellularLocation>
        <location evidence="1">Cell membrane</location>
        <topology evidence="1">Multi-pass membrane protein</topology>
    </subcellularLocation>
</comment>
<evidence type="ECO:0000256" key="2">
    <source>
        <dbReference type="ARBA" id="ARBA00022475"/>
    </source>
</evidence>
<sequence>MKFFSFKKLISPTGSIQGKIFVAFSLVTLIGIVAVTSIVYLYMRQTVKNNAITSVTESIRQADESLNLRLEEVSRLNTVVATNKTVLDTLLSKTEEPSYEWFQEQKRIEEFLSALIAYKPYISRVAVIGLNEKVFFVGSPWLDKNILFTPMMNDLLQNGSGHAYFHQTGFSNSIVTGRELRYNRNLIGMVMFDLNDEIIKKIYDVKPTPDSMLYVVDQKNEFIYEPQTSAIAKGTVIQLGEELAGKDGSVERVIDQKSYLVITRKSDYTGWCTVALVPMKSLLTETARIRNVLATVAIIVFIIIVIGTLQVSSRMTRNIRRLRSMMMHVMEGNMTLPTVEIHSKDEIGQLYHVFKSMVEQLKRLLEGIVTTEREKREAELAVLQAQIRPHFLYNTLNTVKYLAKLNGVPNIVEVSESLIELMRGVLGNTNEFLSLQEELQYVRSYVNIEKYKYVEPIHLQIEVEDEELLQLHVLKLMLQPLVENAIIHGLSTSAQEGHVLIRIYEANKELKIEVRDTGKGMSKAQIDALFEMNNVQTNTRFSGMGVRNVHERIVRLFGEPYGVFVYSEPEAYTTVQIRFPLLPGTERIEEEEGSRHVSNIIGR</sequence>
<keyword evidence="4" id="KW-0808">Transferase</keyword>
<gene>
    <name evidence="9" type="ORF">BC351_26360</name>
</gene>
<evidence type="ECO:0000313" key="9">
    <source>
        <dbReference type="EMBL" id="OPH56940.1"/>
    </source>
</evidence>
<evidence type="ECO:0000256" key="7">
    <source>
        <dbReference type="SAM" id="Phobius"/>
    </source>
</evidence>
<evidence type="ECO:0000256" key="4">
    <source>
        <dbReference type="ARBA" id="ARBA00022679"/>
    </source>
</evidence>
<dbReference type="InterPro" id="IPR003660">
    <property type="entry name" value="HAMP_dom"/>
</dbReference>
<evidence type="ECO:0000256" key="1">
    <source>
        <dbReference type="ARBA" id="ARBA00004651"/>
    </source>
</evidence>
<keyword evidence="7" id="KW-1133">Transmembrane helix</keyword>
<keyword evidence="9" id="KW-0347">Helicase</keyword>
<organism evidence="9 10">
    <name type="scientific">Paenibacillus ferrarius</name>
    <dbReference type="NCBI Taxonomy" id="1469647"/>
    <lineage>
        <taxon>Bacteria</taxon>
        <taxon>Bacillati</taxon>
        <taxon>Bacillota</taxon>
        <taxon>Bacilli</taxon>
        <taxon>Bacillales</taxon>
        <taxon>Paenibacillaceae</taxon>
        <taxon>Paenibacillus</taxon>
    </lineage>
</organism>
<keyword evidence="10" id="KW-1185">Reference proteome</keyword>
<dbReference type="STRING" id="1469647.BC351_26360"/>
<dbReference type="OrthoDB" id="9776552at2"/>
<dbReference type="InterPro" id="IPR036890">
    <property type="entry name" value="HATPase_C_sf"/>
</dbReference>
<reference evidence="10" key="1">
    <citation type="submission" date="2016-07" db="EMBL/GenBank/DDBJ databases">
        <authorList>
            <person name="Florea S."/>
            <person name="Webb J.S."/>
            <person name="Jaromczyk J."/>
            <person name="Schardl C.L."/>
        </authorList>
    </citation>
    <scope>NUCLEOTIDE SEQUENCE [LARGE SCALE GENOMIC DNA]</scope>
    <source>
        <strain evidence="10">CY1</strain>
    </source>
</reference>
<dbReference type="GO" id="GO:0004386">
    <property type="term" value="F:helicase activity"/>
    <property type="evidence" value="ECO:0007669"/>
    <property type="project" value="UniProtKB-KW"/>
</dbReference>
<keyword evidence="9" id="KW-0378">Hydrolase</keyword>
<keyword evidence="9" id="KW-0547">Nucleotide-binding</keyword>
<dbReference type="InterPro" id="IPR010559">
    <property type="entry name" value="Sig_transdc_His_kin_internal"/>
</dbReference>
<comment type="caution">
    <text evidence="9">The sequence shown here is derived from an EMBL/GenBank/DDBJ whole genome shotgun (WGS) entry which is preliminary data.</text>
</comment>
<keyword evidence="9" id="KW-0067">ATP-binding</keyword>
<evidence type="ECO:0000256" key="5">
    <source>
        <dbReference type="ARBA" id="ARBA00022777"/>
    </source>
</evidence>
<dbReference type="GO" id="GO:0000155">
    <property type="term" value="F:phosphorelay sensor kinase activity"/>
    <property type="evidence" value="ECO:0007669"/>
    <property type="project" value="InterPro"/>
</dbReference>
<proteinExistence type="predicted"/>
<dbReference type="CDD" id="cd06225">
    <property type="entry name" value="HAMP"/>
    <property type="match status" value="1"/>
</dbReference>
<dbReference type="SMART" id="SM00387">
    <property type="entry name" value="HATPase_c"/>
    <property type="match status" value="1"/>
</dbReference>
<dbReference type="Gene3D" id="3.30.565.10">
    <property type="entry name" value="Histidine kinase-like ATPase, C-terminal domain"/>
    <property type="match status" value="1"/>
</dbReference>
<dbReference type="InterPro" id="IPR050640">
    <property type="entry name" value="Bact_2-comp_sensor_kinase"/>
</dbReference>
<keyword evidence="3" id="KW-0597">Phosphoprotein</keyword>
<protein>
    <submittedName>
        <fullName evidence="9">Helicase Ski2</fullName>
    </submittedName>
</protein>
<evidence type="ECO:0000256" key="3">
    <source>
        <dbReference type="ARBA" id="ARBA00022553"/>
    </source>
</evidence>
<dbReference type="Proteomes" id="UP000190626">
    <property type="component" value="Unassembled WGS sequence"/>
</dbReference>
<dbReference type="Pfam" id="PF02518">
    <property type="entry name" value="HATPase_c"/>
    <property type="match status" value="1"/>
</dbReference>
<dbReference type="Gene3D" id="6.10.340.10">
    <property type="match status" value="1"/>
</dbReference>
<keyword evidence="2" id="KW-1003">Cell membrane</keyword>
<dbReference type="SUPFAM" id="SSF55874">
    <property type="entry name" value="ATPase domain of HSP90 chaperone/DNA topoisomerase II/histidine kinase"/>
    <property type="match status" value="1"/>
</dbReference>
<keyword evidence="7" id="KW-0812">Transmembrane</keyword>
<keyword evidence="6 7" id="KW-0472">Membrane</keyword>
<dbReference type="PROSITE" id="PS50885">
    <property type="entry name" value="HAMP"/>
    <property type="match status" value="1"/>
</dbReference>
<dbReference type="GO" id="GO:0005886">
    <property type="term" value="C:plasma membrane"/>
    <property type="evidence" value="ECO:0007669"/>
    <property type="project" value="UniProtKB-SubCell"/>
</dbReference>
<dbReference type="AlphaFoldDB" id="A0A1V4HIS9"/>
<dbReference type="PANTHER" id="PTHR34220:SF7">
    <property type="entry name" value="SENSOR HISTIDINE KINASE YPDA"/>
    <property type="match status" value="1"/>
</dbReference>
<dbReference type="InterPro" id="IPR003594">
    <property type="entry name" value="HATPase_dom"/>
</dbReference>
<name>A0A1V4HIS9_9BACL</name>
<dbReference type="Gene3D" id="3.30.450.20">
    <property type="entry name" value="PAS domain"/>
    <property type="match status" value="2"/>
</dbReference>
<feature type="transmembrane region" description="Helical" evidence="7">
    <location>
        <begin position="292"/>
        <end position="311"/>
    </location>
</feature>